<dbReference type="PROSITE" id="PS50011">
    <property type="entry name" value="PROTEIN_KINASE_DOM"/>
    <property type="match status" value="1"/>
</dbReference>
<dbReference type="PANTHER" id="PTHR45646">
    <property type="entry name" value="SERINE/THREONINE-PROTEIN KINASE DOA-RELATED"/>
    <property type="match status" value="1"/>
</dbReference>
<dbReference type="Pfam" id="PF00069">
    <property type="entry name" value="Pkinase"/>
    <property type="match status" value="1"/>
</dbReference>
<evidence type="ECO:0000256" key="5">
    <source>
        <dbReference type="ARBA" id="ARBA00022840"/>
    </source>
</evidence>
<dbReference type="GO" id="GO:0005634">
    <property type="term" value="C:nucleus"/>
    <property type="evidence" value="ECO:0007669"/>
    <property type="project" value="TreeGrafter"/>
</dbReference>
<dbReference type="GO" id="GO:0005524">
    <property type="term" value="F:ATP binding"/>
    <property type="evidence" value="ECO:0007669"/>
    <property type="project" value="UniProtKB-KW"/>
</dbReference>
<keyword evidence="8" id="KW-1185">Reference proteome</keyword>
<keyword evidence="4" id="KW-0418">Kinase</keyword>
<evidence type="ECO:0000256" key="1">
    <source>
        <dbReference type="ARBA" id="ARBA00022527"/>
    </source>
</evidence>
<dbReference type="EMBL" id="BPWL01000009">
    <property type="protein sequence ID" value="GJJ14303.1"/>
    <property type="molecule type" value="Genomic_DNA"/>
</dbReference>
<evidence type="ECO:0000256" key="4">
    <source>
        <dbReference type="ARBA" id="ARBA00022777"/>
    </source>
</evidence>
<keyword evidence="2" id="KW-0808">Transferase</keyword>
<keyword evidence="5" id="KW-0067">ATP-binding</keyword>
<keyword evidence="3" id="KW-0547">Nucleotide-binding</keyword>
<name>A0AAV5AML9_9AGAM</name>
<accession>A0AAV5AML9</accession>
<comment type="caution">
    <text evidence="7">The sequence shown here is derived from an EMBL/GenBank/DDBJ whole genome shotgun (WGS) entry which is preliminary data.</text>
</comment>
<protein>
    <recommendedName>
        <fullName evidence="6">Protein kinase domain-containing protein</fullName>
    </recommendedName>
</protein>
<gene>
    <name evidence="7" type="ORF">Clacol_008567</name>
</gene>
<dbReference type="AlphaFoldDB" id="A0AAV5AML9"/>
<sequence>MLRPVSRQVRALGFSHSKPAGIGRRMSDDSYLYSKEARVFPKLKTGDKLGPGNRYRILKGDPLRWFTKYSLWLAHDEQEDKCVIVEAVKSTSIGSFEFAAYKCLSSRPPAIGFESTHCMHLLDKFKHFKREEVGNHYCLVSDLMGGNIKIIQKNWPHIPLQPVKRILLHVLRGIPHMHSCGVVHTDINPDNILFDAGRLDIDSIVRDPYPVVYLEDIMNVSYFLSDFVNAQCISNLGEANEFTDEDYRPPEIILQGPWNEKVDIWAFGCLTRISSANRKNNRSSISLYLRNSFSTQFIRRTASIKMRAICGKYNVLRVKVLEQNSLEQVQIQGCTSVAIRDVDRLRNNPCSGKETFTECLKSYNVLKQRDVDVTAALLERCLRVNPEDRPTAEELLKDPFWEDMDM</sequence>
<dbReference type="PANTHER" id="PTHR45646:SF11">
    <property type="entry name" value="SERINE_THREONINE-PROTEIN KINASE DOA"/>
    <property type="match status" value="1"/>
</dbReference>
<dbReference type="Gene3D" id="3.30.200.20">
    <property type="entry name" value="Phosphorylase Kinase, domain 1"/>
    <property type="match status" value="1"/>
</dbReference>
<reference evidence="7" key="1">
    <citation type="submission" date="2021-10" db="EMBL/GenBank/DDBJ databases">
        <title>De novo Genome Assembly of Clathrus columnatus (Basidiomycota, Fungi) Using Illumina and Nanopore Sequence Data.</title>
        <authorList>
            <person name="Ogiso-Tanaka E."/>
            <person name="Itagaki H."/>
            <person name="Hosoya T."/>
            <person name="Hosaka K."/>
        </authorList>
    </citation>
    <scope>NUCLEOTIDE SEQUENCE</scope>
    <source>
        <strain evidence="7">MO-923</strain>
    </source>
</reference>
<dbReference type="InterPro" id="IPR000719">
    <property type="entry name" value="Prot_kinase_dom"/>
</dbReference>
<dbReference type="InterPro" id="IPR051175">
    <property type="entry name" value="CLK_kinases"/>
</dbReference>
<feature type="domain" description="Protein kinase" evidence="6">
    <location>
        <begin position="43"/>
        <end position="401"/>
    </location>
</feature>
<keyword evidence="1" id="KW-0723">Serine/threonine-protein kinase</keyword>
<evidence type="ECO:0000313" key="7">
    <source>
        <dbReference type="EMBL" id="GJJ14303.1"/>
    </source>
</evidence>
<organism evidence="7 8">
    <name type="scientific">Clathrus columnatus</name>
    <dbReference type="NCBI Taxonomy" id="1419009"/>
    <lineage>
        <taxon>Eukaryota</taxon>
        <taxon>Fungi</taxon>
        <taxon>Dikarya</taxon>
        <taxon>Basidiomycota</taxon>
        <taxon>Agaricomycotina</taxon>
        <taxon>Agaricomycetes</taxon>
        <taxon>Phallomycetidae</taxon>
        <taxon>Phallales</taxon>
        <taxon>Clathraceae</taxon>
        <taxon>Clathrus</taxon>
    </lineage>
</organism>
<dbReference type="Gene3D" id="1.10.510.10">
    <property type="entry name" value="Transferase(Phosphotransferase) domain 1"/>
    <property type="match status" value="1"/>
</dbReference>
<dbReference type="Proteomes" id="UP001050691">
    <property type="component" value="Unassembled WGS sequence"/>
</dbReference>
<evidence type="ECO:0000259" key="6">
    <source>
        <dbReference type="PROSITE" id="PS50011"/>
    </source>
</evidence>
<dbReference type="GO" id="GO:0004674">
    <property type="term" value="F:protein serine/threonine kinase activity"/>
    <property type="evidence" value="ECO:0007669"/>
    <property type="project" value="UniProtKB-KW"/>
</dbReference>
<evidence type="ECO:0000256" key="3">
    <source>
        <dbReference type="ARBA" id="ARBA00022741"/>
    </source>
</evidence>
<evidence type="ECO:0000256" key="2">
    <source>
        <dbReference type="ARBA" id="ARBA00022679"/>
    </source>
</evidence>
<dbReference type="SUPFAM" id="SSF56112">
    <property type="entry name" value="Protein kinase-like (PK-like)"/>
    <property type="match status" value="1"/>
</dbReference>
<proteinExistence type="predicted"/>
<dbReference type="SMART" id="SM00220">
    <property type="entry name" value="S_TKc"/>
    <property type="match status" value="1"/>
</dbReference>
<dbReference type="InterPro" id="IPR011009">
    <property type="entry name" value="Kinase-like_dom_sf"/>
</dbReference>
<evidence type="ECO:0000313" key="8">
    <source>
        <dbReference type="Proteomes" id="UP001050691"/>
    </source>
</evidence>